<gene>
    <name evidence="2" type="ORF">JL09_g6930</name>
</gene>
<dbReference type="AlphaFoldDB" id="A0A099NIE9"/>
<evidence type="ECO:0000256" key="1">
    <source>
        <dbReference type="SAM" id="MobiDB-lite"/>
    </source>
</evidence>
<reference evidence="3" key="1">
    <citation type="journal article" date="2014" name="Microb. Cell Fact.">
        <title>Exploiting Issatchenkia orientalis SD108 for succinic acid production.</title>
        <authorList>
            <person name="Xiao H."/>
            <person name="Shao Z."/>
            <person name="Jiang Y."/>
            <person name="Dole S."/>
            <person name="Zhao H."/>
        </authorList>
    </citation>
    <scope>NUCLEOTIDE SEQUENCE [LARGE SCALE GENOMIC DNA]</scope>
    <source>
        <strain evidence="3">SD108</strain>
    </source>
</reference>
<sequence length="59" mass="7061">MTQRKCLCLNHRRRKKTKGSEERANLTEKITQEIPQGLRFDKAKKKIGNRSREAYEEKE</sequence>
<dbReference type="EMBL" id="JQFK01002231">
    <property type="protein sequence ID" value="KGK32463.1"/>
    <property type="molecule type" value="Genomic_DNA"/>
</dbReference>
<comment type="caution">
    <text evidence="2">The sequence shown here is derived from an EMBL/GenBank/DDBJ whole genome shotgun (WGS) entry which is preliminary data.</text>
</comment>
<dbReference type="Proteomes" id="UP000029867">
    <property type="component" value="Unassembled WGS sequence"/>
</dbReference>
<evidence type="ECO:0000313" key="2">
    <source>
        <dbReference type="EMBL" id="KGK32463.1"/>
    </source>
</evidence>
<name>A0A099NIE9_PICKU</name>
<protein>
    <submittedName>
        <fullName evidence="2">Uncharacterized protein</fullName>
    </submittedName>
</protein>
<evidence type="ECO:0000313" key="3">
    <source>
        <dbReference type="Proteomes" id="UP000029867"/>
    </source>
</evidence>
<accession>A0A099NIE9</accession>
<dbReference type="HOGENOM" id="CLU_2961097_0_0_1"/>
<organism evidence="2 3">
    <name type="scientific">Pichia kudriavzevii</name>
    <name type="common">Yeast</name>
    <name type="synonym">Issatchenkia orientalis</name>
    <dbReference type="NCBI Taxonomy" id="4909"/>
    <lineage>
        <taxon>Eukaryota</taxon>
        <taxon>Fungi</taxon>
        <taxon>Dikarya</taxon>
        <taxon>Ascomycota</taxon>
        <taxon>Saccharomycotina</taxon>
        <taxon>Pichiomycetes</taxon>
        <taxon>Pichiales</taxon>
        <taxon>Pichiaceae</taxon>
        <taxon>Pichia</taxon>
    </lineage>
</organism>
<feature type="region of interest" description="Disordered" evidence="1">
    <location>
        <begin position="1"/>
        <end position="27"/>
    </location>
</feature>
<proteinExistence type="predicted"/>